<dbReference type="AlphaFoldDB" id="A0A6N9T2C1"/>
<dbReference type="RefSeq" id="WP_163461939.1">
    <property type="nucleotide sequence ID" value="NZ_JAAAMG010000003.1"/>
</dbReference>
<evidence type="ECO:0000313" key="2">
    <source>
        <dbReference type="EMBL" id="NDW04019.1"/>
    </source>
</evidence>
<reference evidence="2 3" key="1">
    <citation type="submission" date="2020-01" db="EMBL/GenBank/DDBJ databases">
        <title>Jiella pacifica sp. nov.</title>
        <authorList>
            <person name="Xue Z."/>
            <person name="Zhu S."/>
            <person name="Chen J."/>
            <person name="Yang J."/>
        </authorList>
    </citation>
    <scope>NUCLEOTIDE SEQUENCE [LARGE SCALE GENOMIC DNA]</scope>
    <source>
        <strain evidence="2 3">40Bstr34</strain>
    </source>
</reference>
<organism evidence="2 3">
    <name type="scientific">Jiella pacifica</name>
    <dbReference type="NCBI Taxonomy" id="2696469"/>
    <lineage>
        <taxon>Bacteria</taxon>
        <taxon>Pseudomonadati</taxon>
        <taxon>Pseudomonadota</taxon>
        <taxon>Alphaproteobacteria</taxon>
        <taxon>Hyphomicrobiales</taxon>
        <taxon>Aurantimonadaceae</taxon>
        <taxon>Jiella</taxon>
    </lineage>
</organism>
<evidence type="ECO:0000313" key="3">
    <source>
        <dbReference type="Proteomes" id="UP000469011"/>
    </source>
</evidence>
<evidence type="ECO:0000256" key="1">
    <source>
        <dbReference type="SAM" id="MobiDB-lite"/>
    </source>
</evidence>
<name>A0A6N9T2C1_9HYPH</name>
<feature type="region of interest" description="Disordered" evidence="1">
    <location>
        <begin position="1"/>
        <end position="28"/>
    </location>
</feature>
<comment type="caution">
    <text evidence="2">The sequence shown here is derived from an EMBL/GenBank/DDBJ whole genome shotgun (WGS) entry which is preliminary data.</text>
</comment>
<proteinExistence type="predicted"/>
<protein>
    <submittedName>
        <fullName evidence="2">Uncharacterized protein</fullName>
    </submittedName>
</protein>
<dbReference type="EMBL" id="JAAAMG010000003">
    <property type="protein sequence ID" value="NDW04019.1"/>
    <property type="molecule type" value="Genomic_DNA"/>
</dbReference>
<accession>A0A6N9T2C1</accession>
<sequence length="76" mass="8426">MINSRMTRERAESNFHPKSERSEKGSAVRTIQASRLLVQAKSAKLKELRLARDATIIVAPAKPAKPAKSRRTKQGA</sequence>
<feature type="compositionally biased region" description="Basic and acidic residues" evidence="1">
    <location>
        <begin position="1"/>
        <end position="26"/>
    </location>
</feature>
<keyword evidence="3" id="KW-1185">Reference proteome</keyword>
<gene>
    <name evidence="2" type="ORF">GTK09_06210</name>
</gene>
<dbReference type="Proteomes" id="UP000469011">
    <property type="component" value="Unassembled WGS sequence"/>
</dbReference>